<keyword evidence="8" id="KW-1185">Reference proteome</keyword>
<evidence type="ECO:0000313" key="8">
    <source>
        <dbReference type="Proteomes" id="UP000035199"/>
    </source>
</evidence>
<reference evidence="7 8" key="1">
    <citation type="journal article" date="2015" name="Genome Announc.">
        <title>Complete Genome Sequence of the Type Strain Corynebacterium mustelae DSM 45274, Isolated from Various Tissues of a Male Ferret with Lethal Sepsis.</title>
        <authorList>
            <person name="Ruckert C."/>
            <person name="Eimer J."/>
            <person name="Winkler A."/>
            <person name="Tauch A."/>
        </authorList>
    </citation>
    <scope>NUCLEOTIDE SEQUENCE [LARGE SCALE GENOMIC DNA]</scope>
    <source>
        <strain evidence="7 8">DSM 45274</strain>
    </source>
</reference>
<feature type="domain" description="FAD/NAD(P)-binding" evidence="5">
    <location>
        <begin position="4"/>
        <end position="294"/>
    </location>
</feature>
<dbReference type="GO" id="GO:0008860">
    <property type="term" value="F:ferredoxin-NAD+ reductase activity"/>
    <property type="evidence" value="ECO:0007669"/>
    <property type="project" value="UniProtKB-EC"/>
</dbReference>
<keyword evidence="3" id="KW-0274">FAD</keyword>
<dbReference type="GO" id="GO:0005737">
    <property type="term" value="C:cytoplasm"/>
    <property type="evidence" value="ECO:0007669"/>
    <property type="project" value="TreeGrafter"/>
</dbReference>
<name>A0A0G3H853_9CORY</name>
<dbReference type="RefSeq" id="WP_047263162.1">
    <property type="nucleotide sequence ID" value="NZ_CP011542.1"/>
</dbReference>
<dbReference type="Proteomes" id="UP000035199">
    <property type="component" value="Chromosome"/>
</dbReference>
<dbReference type="Pfam" id="PF07992">
    <property type="entry name" value="Pyr_redox_2"/>
    <property type="match status" value="1"/>
</dbReference>
<evidence type="ECO:0000259" key="5">
    <source>
        <dbReference type="Pfam" id="PF07992"/>
    </source>
</evidence>
<dbReference type="InterPro" id="IPR023753">
    <property type="entry name" value="FAD/NAD-binding_dom"/>
</dbReference>
<accession>A0A0G3H853</accession>
<dbReference type="PANTHER" id="PTHR43557">
    <property type="entry name" value="APOPTOSIS-INDUCING FACTOR 1"/>
    <property type="match status" value="1"/>
</dbReference>
<dbReference type="InterPro" id="IPR036188">
    <property type="entry name" value="FAD/NAD-bd_sf"/>
</dbReference>
<evidence type="ECO:0000313" key="7">
    <source>
        <dbReference type="EMBL" id="AKK07307.1"/>
    </source>
</evidence>
<keyword evidence="4 7" id="KW-0560">Oxidoreductase</keyword>
<dbReference type="InterPro" id="IPR050446">
    <property type="entry name" value="FAD-oxidoreductase/Apoptosis"/>
</dbReference>
<dbReference type="EMBL" id="CP011542">
    <property type="protein sequence ID" value="AKK07307.1"/>
    <property type="molecule type" value="Genomic_DNA"/>
</dbReference>
<keyword evidence="2" id="KW-0285">Flavoprotein</keyword>
<dbReference type="SUPFAM" id="SSF55424">
    <property type="entry name" value="FAD/NAD-linked reductases, dimerisation (C-terminal) domain"/>
    <property type="match status" value="1"/>
</dbReference>
<evidence type="ECO:0000256" key="1">
    <source>
        <dbReference type="ARBA" id="ARBA00001974"/>
    </source>
</evidence>
<comment type="cofactor">
    <cofactor evidence="1">
        <name>FAD</name>
        <dbReference type="ChEBI" id="CHEBI:57692"/>
    </cofactor>
</comment>
<dbReference type="PRINTS" id="PR00411">
    <property type="entry name" value="PNDRDTASEI"/>
</dbReference>
<evidence type="ECO:0000259" key="6">
    <source>
        <dbReference type="Pfam" id="PF14759"/>
    </source>
</evidence>
<protein>
    <submittedName>
        <fullName evidence="7">Pyridine nucleotide-disulfide oxidoreductase/Reductase C-terminal</fullName>
        <ecNumber evidence="7">1.18.1.3</ecNumber>
    </submittedName>
</protein>
<dbReference type="PATRIC" id="fig|571915.4.peg.3239"/>
<dbReference type="EC" id="1.18.1.3" evidence="7"/>
<feature type="domain" description="Reductase C-terminal" evidence="6">
    <location>
        <begin position="316"/>
        <end position="401"/>
    </location>
</feature>
<proteinExistence type="predicted"/>
<dbReference type="InterPro" id="IPR028202">
    <property type="entry name" value="Reductase_C"/>
</dbReference>
<gene>
    <name evidence="7" type="primary">hcaD</name>
    <name evidence="7" type="ORF">CMUST_15090</name>
</gene>
<sequence>MINTVIIGGGIGGFTLARELRSLNEEVSIAIIDPEGLPYDRPPLSKEILNGAKTTEQILLAPAEFYEEKAIEIITGHAVSVDADARVVTLEDGRTIEYENLVLATGGLARSLPTPGFDDPDVRVLRTAANALDLKAALVPGSRLAIIGAGLIGAEVASSAHELGAEVTLIDPQPVALIPAVGDEIAQRLHSLHAANGVEFVNGVVTRIDRDGADFILHVDDHAEITADHVLIAVGIVPEEKLARSARLDCDNGVLVDASQQTSHPHIWAIGDCARHRNPDGSLERRHEHWESAVCDAQIAAAAINHSELPTRNSSWFWTDRYNVHVEGVGSMSVKGTTIIRPDATGQPQVAFRMNEDGTMAGCAAIDAGMAVRAARRIIDQKIVVDQEKLADPTVNLKKLAR</sequence>
<reference evidence="8" key="2">
    <citation type="submission" date="2015-05" db="EMBL/GenBank/DDBJ databases">
        <title>Complete genome sequence of Corynebacterium mustelae DSM 45274, isolated from various tissues of a male ferret with lethal sepsis.</title>
        <authorList>
            <person name="Ruckert C."/>
            <person name="Albersmeier A."/>
            <person name="Winkler A."/>
            <person name="Tauch A."/>
        </authorList>
    </citation>
    <scope>NUCLEOTIDE SEQUENCE [LARGE SCALE GENOMIC DNA]</scope>
    <source>
        <strain evidence="8">DSM 45274</strain>
    </source>
</reference>
<dbReference type="PANTHER" id="PTHR43557:SF2">
    <property type="entry name" value="RIESKE DOMAIN-CONTAINING PROTEIN-RELATED"/>
    <property type="match status" value="1"/>
</dbReference>
<dbReference type="Pfam" id="PF14759">
    <property type="entry name" value="Reductase_C"/>
    <property type="match status" value="1"/>
</dbReference>
<dbReference type="STRING" id="571915.CMUST_15090"/>
<dbReference type="Gene3D" id="3.30.390.30">
    <property type="match status" value="1"/>
</dbReference>
<organism evidence="7 8">
    <name type="scientific">Corynebacterium mustelae</name>
    <dbReference type="NCBI Taxonomy" id="571915"/>
    <lineage>
        <taxon>Bacteria</taxon>
        <taxon>Bacillati</taxon>
        <taxon>Actinomycetota</taxon>
        <taxon>Actinomycetes</taxon>
        <taxon>Mycobacteriales</taxon>
        <taxon>Corynebacteriaceae</taxon>
        <taxon>Corynebacterium</taxon>
    </lineage>
</organism>
<dbReference type="InterPro" id="IPR016156">
    <property type="entry name" value="FAD/NAD-linked_Rdtase_dimer_sf"/>
</dbReference>
<evidence type="ECO:0000256" key="3">
    <source>
        <dbReference type="ARBA" id="ARBA00022827"/>
    </source>
</evidence>
<dbReference type="OrthoDB" id="4213189at2"/>
<evidence type="ECO:0000256" key="2">
    <source>
        <dbReference type="ARBA" id="ARBA00022630"/>
    </source>
</evidence>
<dbReference type="Gene3D" id="3.50.50.60">
    <property type="entry name" value="FAD/NAD(P)-binding domain"/>
    <property type="match status" value="2"/>
</dbReference>
<dbReference type="SUPFAM" id="SSF51905">
    <property type="entry name" value="FAD/NAD(P)-binding domain"/>
    <property type="match status" value="1"/>
</dbReference>
<dbReference type="AlphaFoldDB" id="A0A0G3H853"/>
<dbReference type="PRINTS" id="PR00368">
    <property type="entry name" value="FADPNR"/>
</dbReference>
<dbReference type="KEGG" id="cmv:CMUST_15090"/>
<dbReference type="GO" id="GO:0016651">
    <property type="term" value="F:oxidoreductase activity, acting on NAD(P)H"/>
    <property type="evidence" value="ECO:0007669"/>
    <property type="project" value="TreeGrafter"/>
</dbReference>
<evidence type="ECO:0000256" key="4">
    <source>
        <dbReference type="ARBA" id="ARBA00023002"/>
    </source>
</evidence>